<dbReference type="Proteomes" id="UP001163046">
    <property type="component" value="Unassembled WGS sequence"/>
</dbReference>
<feature type="region of interest" description="Disordered" evidence="1">
    <location>
        <begin position="467"/>
        <end position="487"/>
    </location>
</feature>
<keyword evidence="3" id="KW-1185">Reference proteome</keyword>
<feature type="region of interest" description="Disordered" evidence="1">
    <location>
        <begin position="507"/>
        <end position="540"/>
    </location>
</feature>
<feature type="compositionally biased region" description="Polar residues" evidence="1">
    <location>
        <begin position="467"/>
        <end position="486"/>
    </location>
</feature>
<reference evidence="2" key="1">
    <citation type="submission" date="2023-01" db="EMBL/GenBank/DDBJ databases">
        <title>Genome assembly of the deep-sea coral Lophelia pertusa.</title>
        <authorList>
            <person name="Herrera S."/>
            <person name="Cordes E."/>
        </authorList>
    </citation>
    <scope>NUCLEOTIDE SEQUENCE</scope>
    <source>
        <strain evidence="2">USNM1676648</strain>
        <tissue evidence="2">Polyp</tissue>
    </source>
</reference>
<evidence type="ECO:0000313" key="3">
    <source>
        <dbReference type="Proteomes" id="UP001163046"/>
    </source>
</evidence>
<protein>
    <submittedName>
        <fullName evidence="2">Uncharacterized protein</fullName>
    </submittedName>
</protein>
<sequence>MYSRHRFEELTSRNPISTHAPGRVLSGFNVKRKLVSGHTIPEYEDFSVWETRRKRYLHFVRIVNAVVNASLFVPRKIYAYVRHKLEELQDGYLHNMADLTYMYMEPTLILKGADSIDFKNITANSETVDSGNQRQEQNGKVPVLLRLLRQLFCRIRSALSFLCSHVTALFHVRDKKQNGKVPAGVGLRRLIRELVCRSTRAMSFLWFHLTAHFRDRDKKQNGKVPAGVGLTRLFHELFRRSTSVMSFLYSHLASSLFRDRGKKHVQQTTSQEIGRSSSNVSREQNEGKASRSSPPYQVTSERVQSCKSSLCRDTANLPASPNTGRKNEPQRLSSSRHSLVEKERLKASSTAGQRAEKHDVTFSSKVKVNGKIIPSSTLHSKVDSAARASVDESNAEKNKAKKEEKPPVHVDIPAPTLPVKGKVKRKAMPPLIPAQTHGHVTAPVDPQVRANTSSGVADSSQVWCANVGSDTHGTSSAKEQVDTELTSPRIKRAKNEEDCEQLRSWDVPTSIDRTQKPLPGSKSMKRKAESGGVDISKPKPTECVASKRHRVDMQTSQAVTAEQLELMEVGESPPEIPFPESMEIGGEENAVIFLERDEPAEEMETDELALPTTPSIEVMERNQHPFTMAMPFGQLPDAWWPVATAMGRSEATATESQQESMETNQELIDAREPVASPFVELADAMRLNAAGQAIMQPAVNYPCQL</sequence>
<evidence type="ECO:0000313" key="2">
    <source>
        <dbReference type="EMBL" id="KAJ7364985.1"/>
    </source>
</evidence>
<dbReference type="AlphaFoldDB" id="A0A9W9YRK1"/>
<accession>A0A9W9YRK1</accession>
<feature type="region of interest" description="Disordered" evidence="1">
    <location>
        <begin position="378"/>
        <end position="416"/>
    </location>
</feature>
<feature type="compositionally biased region" description="Polar residues" evidence="1">
    <location>
        <begin position="317"/>
        <end position="337"/>
    </location>
</feature>
<proteinExistence type="predicted"/>
<evidence type="ECO:0000256" key="1">
    <source>
        <dbReference type="SAM" id="MobiDB-lite"/>
    </source>
</evidence>
<comment type="caution">
    <text evidence="2">The sequence shown here is derived from an EMBL/GenBank/DDBJ whole genome shotgun (WGS) entry which is preliminary data.</text>
</comment>
<gene>
    <name evidence="2" type="ORF">OS493_007621</name>
</gene>
<feature type="compositionally biased region" description="Basic and acidic residues" evidence="1">
    <location>
        <begin position="394"/>
        <end position="408"/>
    </location>
</feature>
<feature type="compositionally biased region" description="Polar residues" evidence="1">
    <location>
        <begin position="290"/>
        <end position="308"/>
    </location>
</feature>
<feature type="compositionally biased region" description="Polar residues" evidence="1">
    <location>
        <begin position="266"/>
        <end position="282"/>
    </location>
</feature>
<organism evidence="2 3">
    <name type="scientific">Desmophyllum pertusum</name>
    <dbReference type="NCBI Taxonomy" id="174260"/>
    <lineage>
        <taxon>Eukaryota</taxon>
        <taxon>Metazoa</taxon>
        <taxon>Cnidaria</taxon>
        <taxon>Anthozoa</taxon>
        <taxon>Hexacorallia</taxon>
        <taxon>Scleractinia</taxon>
        <taxon>Caryophylliina</taxon>
        <taxon>Caryophylliidae</taxon>
        <taxon>Desmophyllum</taxon>
    </lineage>
</organism>
<feature type="region of interest" description="Disordered" evidence="1">
    <location>
        <begin position="260"/>
        <end position="358"/>
    </location>
</feature>
<name>A0A9W9YRK1_9CNID</name>
<dbReference type="EMBL" id="MU827304">
    <property type="protein sequence ID" value="KAJ7364985.1"/>
    <property type="molecule type" value="Genomic_DNA"/>
</dbReference>